<reference evidence="2 3" key="1">
    <citation type="submission" date="2014-03" db="EMBL/GenBank/DDBJ databases">
        <title>Draft genome of the hookworm Oesophagostomum dentatum.</title>
        <authorList>
            <person name="Mitreva M."/>
        </authorList>
    </citation>
    <scope>NUCLEOTIDE SEQUENCE [LARGE SCALE GENOMIC DNA]</scope>
    <source>
        <strain evidence="2 3">OD-Hann</strain>
    </source>
</reference>
<sequence length="31" mass="3595">MKLFFFVFLLFCALTVSAGPFDFSKLHALKR</sequence>
<evidence type="ECO:0000313" key="3">
    <source>
        <dbReference type="Proteomes" id="UP000053660"/>
    </source>
</evidence>
<keyword evidence="3" id="KW-1185">Reference proteome</keyword>
<name>A0A0B1TGD7_OESDE</name>
<feature type="signal peptide" evidence="1">
    <location>
        <begin position="1"/>
        <end position="18"/>
    </location>
</feature>
<protein>
    <submittedName>
        <fullName evidence="2">Uncharacterized protein</fullName>
    </submittedName>
</protein>
<keyword evidence="1" id="KW-0732">Signal</keyword>
<accession>A0A0B1TGD7</accession>
<dbReference type="Proteomes" id="UP000053660">
    <property type="component" value="Unassembled WGS sequence"/>
</dbReference>
<evidence type="ECO:0000256" key="1">
    <source>
        <dbReference type="SAM" id="SignalP"/>
    </source>
</evidence>
<dbReference type="EMBL" id="KN550311">
    <property type="protein sequence ID" value="KHJ94475.1"/>
    <property type="molecule type" value="Genomic_DNA"/>
</dbReference>
<organism evidence="2 3">
    <name type="scientific">Oesophagostomum dentatum</name>
    <name type="common">Nodular worm</name>
    <dbReference type="NCBI Taxonomy" id="61180"/>
    <lineage>
        <taxon>Eukaryota</taxon>
        <taxon>Metazoa</taxon>
        <taxon>Ecdysozoa</taxon>
        <taxon>Nematoda</taxon>
        <taxon>Chromadorea</taxon>
        <taxon>Rhabditida</taxon>
        <taxon>Rhabditina</taxon>
        <taxon>Rhabditomorpha</taxon>
        <taxon>Strongyloidea</taxon>
        <taxon>Strongylidae</taxon>
        <taxon>Oesophagostomum</taxon>
    </lineage>
</organism>
<proteinExistence type="predicted"/>
<dbReference type="AlphaFoldDB" id="A0A0B1TGD7"/>
<gene>
    <name evidence="2" type="ORF">OESDEN_05593</name>
</gene>
<evidence type="ECO:0000313" key="2">
    <source>
        <dbReference type="EMBL" id="KHJ94475.1"/>
    </source>
</evidence>
<feature type="chain" id="PRO_5002061746" evidence="1">
    <location>
        <begin position="19"/>
        <end position="31"/>
    </location>
</feature>